<dbReference type="PANTHER" id="PTHR11062:SF73">
    <property type="entry name" value="EXOSTOSIN-LIKE 3"/>
    <property type="match status" value="1"/>
</dbReference>
<sequence>EIVVQPHYAKGEFRHGIDFALFTDVSQFNQSAWQDRPQILPLMRKHTFAVVGEQFVANESVTSVACELRCEQALRDSTFCLLESSWNFQYELLSSLRAGCIPVVRSLMQPLPFEDTLDWKRALFTFPKGRSVESLWEILGKMEKEEVLEMRRMGRIFANRLEHVNGLFIYFK</sequence>
<comment type="similarity">
    <text evidence="1">Belongs to the glycosyltransferase 47 family.</text>
</comment>
<dbReference type="InterPro" id="IPR040911">
    <property type="entry name" value="Exostosin_GT47"/>
</dbReference>
<dbReference type="GO" id="GO:0005794">
    <property type="term" value="C:Golgi apparatus"/>
    <property type="evidence" value="ECO:0007669"/>
    <property type="project" value="TreeGrafter"/>
</dbReference>
<feature type="domain" description="Exostosin GT47" evidence="2">
    <location>
        <begin position="54"/>
        <end position="139"/>
    </location>
</feature>
<proteinExistence type="inferred from homology"/>
<dbReference type="PANTHER" id="PTHR11062">
    <property type="entry name" value="EXOSTOSIN HEPARAN SULFATE GLYCOSYLTRANSFERASE -RELATED"/>
    <property type="match status" value="1"/>
</dbReference>
<dbReference type="EMBL" id="BTSY01000005">
    <property type="protein sequence ID" value="GMT30913.1"/>
    <property type="molecule type" value="Genomic_DNA"/>
</dbReference>
<reference evidence="3" key="1">
    <citation type="submission" date="2023-10" db="EMBL/GenBank/DDBJ databases">
        <title>Genome assembly of Pristionchus species.</title>
        <authorList>
            <person name="Yoshida K."/>
            <person name="Sommer R.J."/>
        </authorList>
    </citation>
    <scope>NUCLEOTIDE SEQUENCE</scope>
    <source>
        <strain evidence="3">RS5133</strain>
    </source>
</reference>
<organism evidence="3 4">
    <name type="scientific">Pristionchus fissidentatus</name>
    <dbReference type="NCBI Taxonomy" id="1538716"/>
    <lineage>
        <taxon>Eukaryota</taxon>
        <taxon>Metazoa</taxon>
        <taxon>Ecdysozoa</taxon>
        <taxon>Nematoda</taxon>
        <taxon>Chromadorea</taxon>
        <taxon>Rhabditida</taxon>
        <taxon>Rhabditina</taxon>
        <taxon>Diplogasteromorpha</taxon>
        <taxon>Diplogasteroidea</taxon>
        <taxon>Neodiplogasteridae</taxon>
        <taxon>Pristionchus</taxon>
    </lineage>
</organism>
<feature type="non-terminal residue" evidence="3">
    <location>
        <position position="1"/>
    </location>
</feature>
<evidence type="ECO:0000313" key="4">
    <source>
        <dbReference type="Proteomes" id="UP001432322"/>
    </source>
</evidence>
<gene>
    <name evidence="3" type="ORF">PFISCL1PPCAC_22210</name>
</gene>
<comment type="caution">
    <text evidence="3">The sequence shown here is derived from an EMBL/GenBank/DDBJ whole genome shotgun (WGS) entry which is preliminary data.</text>
</comment>
<dbReference type="InterPro" id="IPR004263">
    <property type="entry name" value="Exostosin"/>
</dbReference>
<keyword evidence="4" id="KW-1185">Reference proteome</keyword>
<dbReference type="Proteomes" id="UP001432322">
    <property type="component" value="Unassembled WGS sequence"/>
</dbReference>
<dbReference type="GO" id="GO:0015012">
    <property type="term" value="P:heparan sulfate proteoglycan biosynthetic process"/>
    <property type="evidence" value="ECO:0007669"/>
    <property type="project" value="UniProtKB-ARBA"/>
</dbReference>
<evidence type="ECO:0000259" key="2">
    <source>
        <dbReference type="Pfam" id="PF03016"/>
    </source>
</evidence>
<accession>A0AAV5WKT8</accession>
<dbReference type="Pfam" id="PF03016">
    <property type="entry name" value="Exostosin_GT47"/>
    <property type="match status" value="1"/>
</dbReference>
<dbReference type="GO" id="GO:0016757">
    <property type="term" value="F:glycosyltransferase activity"/>
    <property type="evidence" value="ECO:0007669"/>
    <property type="project" value="InterPro"/>
</dbReference>
<name>A0AAV5WKT8_9BILA</name>
<evidence type="ECO:0000256" key="1">
    <source>
        <dbReference type="ARBA" id="ARBA00010271"/>
    </source>
</evidence>
<evidence type="ECO:0000313" key="3">
    <source>
        <dbReference type="EMBL" id="GMT30913.1"/>
    </source>
</evidence>
<dbReference type="AlphaFoldDB" id="A0AAV5WKT8"/>
<protein>
    <recommendedName>
        <fullName evidence="2">Exostosin GT47 domain-containing protein</fullName>
    </recommendedName>
</protein>